<dbReference type="GO" id="GO:0016020">
    <property type="term" value="C:membrane"/>
    <property type="evidence" value="ECO:0007669"/>
    <property type="project" value="UniProtKB-SubCell"/>
</dbReference>
<evidence type="ECO:0000313" key="6">
    <source>
        <dbReference type="Proteomes" id="UP000550501"/>
    </source>
</evidence>
<keyword evidence="4" id="KW-1133">Transmembrane helix</keyword>
<feature type="compositionally biased region" description="Acidic residues" evidence="3">
    <location>
        <begin position="11"/>
        <end position="24"/>
    </location>
</feature>
<evidence type="ECO:0000256" key="2">
    <source>
        <dbReference type="ARBA" id="ARBA00023136"/>
    </source>
</evidence>
<dbReference type="EMBL" id="JACHVU010000007">
    <property type="protein sequence ID" value="MBB2991798.1"/>
    <property type="molecule type" value="Genomic_DNA"/>
</dbReference>
<accession>A0A839Q6E5</accession>
<dbReference type="AlphaFoldDB" id="A0A839Q6E5"/>
<dbReference type="Proteomes" id="UP000550501">
    <property type="component" value="Unassembled WGS sequence"/>
</dbReference>
<proteinExistence type="predicted"/>
<evidence type="ECO:0000256" key="3">
    <source>
        <dbReference type="SAM" id="MobiDB-lite"/>
    </source>
</evidence>
<evidence type="ECO:0000256" key="4">
    <source>
        <dbReference type="SAM" id="Phobius"/>
    </source>
</evidence>
<keyword evidence="4" id="KW-0812">Transmembrane</keyword>
<evidence type="ECO:0000313" key="5">
    <source>
        <dbReference type="EMBL" id="MBB2991798.1"/>
    </source>
</evidence>
<dbReference type="PANTHER" id="PTHR37042:SF4">
    <property type="entry name" value="OUTER MEMBRANE PROTEIN RV1973"/>
    <property type="match status" value="1"/>
</dbReference>
<name>A0A839Q6E5_MYCIR</name>
<reference evidence="5 6" key="1">
    <citation type="submission" date="2020-08" db="EMBL/GenBank/DDBJ databases">
        <title>The Agave Microbiome: Exploring the role of microbial communities in plant adaptations to desert environments.</title>
        <authorList>
            <person name="Partida-Martinez L.P."/>
        </authorList>
    </citation>
    <scope>NUCLEOTIDE SEQUENCE [LARGE SCALE GENOMIC DNA]</scope>
    <source>
        <strain evidence="5 6">AT2.18</strain>
    </source>
</reference>
<keyword evidence="2 4" id="KW-0472">Membrane</keyword>
<evidence type="ECO:0000256" key="1">
    <source>
        <dbReference type="ARBA" id="ARBA00004370"/>
    </source>
</evidence>
<dbReference type="PANTHER" id="PTHR37042">
    <property type="entry name" value="OUTER MEMBRANE PROTEIN RV1973"/>
    <property type="match status" value="1"/>
</dbReference>
<gene>
    <name evidence="5" type="ORF">FHR72_003288</name>
</gene>
<organism evidence="5 6">
    <name type="scientific">Mycolicibacterium iranicum</name>
    <name type="common">Mycobacterium iranicum</name>
    <dbReference type="NCBI Taxonomy" id="912594"/>
    <lineage>
        <taxon>Bacteria</taxon>
        <taxon>Bacillati</taxon>
        <taxon>Actinomycetota</taxon>
        <taxon>Actinomycetes</taxon>
        <taxon>Mycobacteriales</taxon>
        <taxon>Mycobacteriaceae</taxon>
        <taxon>Mycolicibacterium</taxon>
    </lineage>
</organism>
<comment type="subcellular location">
    <subcellularLocation>
        <location evidence="1">Membrane</location>
    </subcellularLocation>
</comment>
<keyword evidence="6" id="KW-1185">Reference proteome</keyword>
<sequence length="239" mass="25098">MSENDRNVDPDTAETEVAEAEMAESDAPAAESDTPAADTAEVKDSDATGTEITETDAADAASTEEAPPTKPARKRAGRVRTLVTASILAVALLGSAGLAAWLYFNDYRPDRETDPAAAQVALDAAKTGTIALLSYSPESLDQDFANAKSKLTGDFLSYYTQFTEQIVTPAAKEKAVKTAASVVRAAVADIEPDSAEVLVFINQTTTSKENPDGAFAASSVKIGLTKIDGTWLIESFDPV</sequence>
<comment type="caution">
    <text evidence="5">The sequence shown here is derived from an EMBL/GenBank/DDBJ whole genome shotgun (WGS) entry which is preliminary data.</text>
</comment>
<feature type="region of interest" description="Disordered" evidence="3">
    <location>
        <begin position="1"/>
        <end position="77"/>
    </location>
</feature>
<feature type="transmembrane region" description="Helical" evidence="4">
    <location>
        <begin position="82"/>
        <end position="104"/>
    </location>
</feature>
<protein>
    <submittedName>
        <fullName evidence="5">Mce-associated membrane protein</fullName>
    </submittedName>
</protein>